<dbReference type="GO" id="GO:0016616">
    <property type="term" value="F:oxidoreductase activity, acting on the CH-OH group of donors, NAD or NADP as acceptor"/>
    <property type="evidence" value="ECO:0007669"/>
    <property type="project" value="TreeGrafter"/>
</dbReference>
<accession>W3WZQ8</accession>
<dbReference type="OrthoDB" id="1933717at2759"/>
<dbReference type="OMA" id="TTQRESI"/>
<dbReference type="HOGENOM" id="CLU_010194_8_2_1"/>
<evidence type="ECO:0000313" key="3">
    <source>
        <dbReference type="Proteomes" id="UP000030651"/>
    </source>
</evidence>
<gene>
    <name evidence="2" type="ORF">PFICI_09221</name>
</gene>
<dbReference type="Proteomes" id="UP000030651">
    <property type="component" value="Unassembled WGS sequence"/>
</dbReference>
<organism evidence="2 3">
    <name type="scientific">Pestalotiopsis fici (strain W106-1 / CGMCC3.15140)</name>
    <dbReference type="NCBI Taxonomy" id="1229662"/>
    <lineage>
        <taxon>Eukaryota</taxon>
        <taxon>Fungi</taxon>
        <taxon>Dikarya</taxon>
        <taxon>Ascomycota</taxon>
        <taxon>Pezizomycotina</taxon>
        <taxon>Sordariomycetes</taxon>
        <taxon>Xylariomycetidae</taxon>
        <taxon>Amphisphaeriales</taxon>
        <taxon>Sporocadaceae</taxon>
        <taxon>Pestalotiopsis</taxon>
    </lineage>
</organism>
<dbReference type="CDD" id="cd05233">
    <property type="entry name" value="SDR_c"/>
    <property type="match status" value="1"/>
</dbReference>
<dbReference type="eggNOG" id="KOG1205">
    <property type="taxonomic scope" value="Eukaryota"/>
</dbReference>
<dbReference type="InterPro" id="IPR036291">
    <property type="entry name" value="NAD(P)-bd_dom_sf"/>
</dbReference>
<dbReference type="GeneID" id="19274234"/>
<sequence>MAPPALPNFDSFTESWHSEPYPFISPKRQELSAAGRNVVITGGGTGIGKAIGIAFAQAGAQSVAIIGRRLDRLEIAAREIQAAGHSTRVLFETGDVEKRESIEAALDSIVAKVGKIDIFAANAGMLPTEGPVSNYDEAELRRCIKTNILGAFNSVQAFMHCAAPGAKLFNIGSGIGHLAPMPEIPGVFSYAASKAAALKIFEYFAFENPGFHTVSIQPGIIATEINPNITEGADQVELPAHFLVWLASKEAEFLKDKFVWANWDAQELLARADEIQSSMLLRVSLNGIGM</sequence>
<protein>
    <submittedName>
        <fullName evidence="2">Uncharacterized protein</fullName>
    </submittedName>
</protein>
<dbReference type="KEGG" id="pfy:PFICI_09221"/>
<dbReference type="InterPro" id="IPR002347">
    <property type="entry name" value="SDR_fam"/>
</dbReference>
<dbReference type="InParanoid" id="W3WZQ8"/>
<comment type="similarity">
    <text evidence="1">Belongs to the short-chain dehydrogenases/reductases (SDR) family.</text>
</comment>
<evidence type="ECO:0000256" key="1">
    <source>
        <dbReference type="ARBA" id="ARBA00006484"/>
    </source>
</evidence>
<dbReference type="PRINTS" id="PR00081">
    <property type="entry name" value="GDHRDH"/>
</dbReference>
<dbReference type="Pfam" id="PF00106">
    <property type="entry name" value="adh_short"/>
    <property type="match status" value="1"/>
</dbReference>
<dbReference type="SUPFAM" id="SSF51735">
    <property type="entry name" value="NAD(P)-binding Rossmann-fold domains"/>
    <property type="match status" value="1"/>
</dbReference>
<dbReference type="EMBL" id="KI912114">
    <property type="protein sequence ID" value="ETS79368.1"/>
    <property type="molecule type" value="Genomic_DNA"/>
</dbReference>
<dbReference type="AlphaFoldDB" id="W3WZQ8"/>
<dbReference type="RefSeq" id="XP_007835993.1">
    <property type="nucleotide sequence ID" value="XM_007837802.1"/>
</dbReference>
<name>W3WZQ8_PESFW</name>
<evidence type="ECO:0000313" key="2">
    <source>
        <dbReference type="EMBL" id="ETS79368.1"/>
    </source>
</evidence>
<proteinExistence type="inferred from homology"/>
<dbReference type="PANTHER" id="PTHR42760">
    <property type="entry name" value="SHORT-CHAIN DEHYDROGENASES/REDUCTASES FAMILY MEMBER"/>
    <property type="match status" value="1"/>
</dbReference>
<keyword evidence="3" id="KW-1185">Reference proteome</keyword>
<reference evidence="3" key="1">
    <citation type="journal article" date="2015" name="BMC Genomics">
        <title>Genomic and transcriptomic analysis of the endophytic fungus Pestalotiopsis fici reveals its lifestyle and high potential for synthesis of natural products.</title>
        <authorList>
            <person name="Wang X."/>
            <person name="Zhang X."/>
            <person name="Liu L."/>
            <person name="Xiang M."/>
            <person name="Wang W."/>
            <person name="Sun X."/>
            <person name="Che Y."/>
            <person name="Guo L."/>
            <person name="Liu G."/>
            <person name="Guo L."/>
            <person name="Wang C."/>
            <person name="Yin W.B."/>
            <person name="Stadler M."/>
            <person name="Zhang X."/>
            <person name="Liu X."/>
        </authorList>
    </citation>
    <scope>NUCLEOTIDE SEQUENCE [LARGE SCALE GENOMIC DNA]</scope>
    <source>
        <strain evidence="3">W106-1 / CGMCC3.15140</strain>
    </source>
</reference>
<dbReference type="Gene3D" id="3.40.50.720">
    <property type="entry name" value="NAD(P)-binding Rossmann-like Domain"/>
    <property type="match status" value="1"/>
</dbReference>